<reference evidence="1" key="1">
    <citation type="submission" date="2017-02" db="UniProtKB">
        <authorList>
            <consortium name="WormBaseParasite"/>
        </authorList>
    </citation>
    <scope>IDENTIFICATION</scope>
</reference>
<proteinExistence type="predicted"/>
<organism evidence="1">
    <name type="scientific">Brugia timori</name>
    <dbReference type="NCBI Taxonomy" id="42155"/>
    <lineage>
        <taxon>Eukaryota</taxon>
        <taxon>Metazoa</taxon>
        <taxon>Ecdysozoa</taxon>
        <taxon>Nematoda</taxon>
        <taxon>Chromadorea</taxon>
        <taxon>Rhabditida</taxon>
        <taxon>Spirurina</taxon>
        <taxon>Spiruromorpha</taxon>
        <taxon>Filarioidea</taxon>
        <taxon>Onchocercidae</taxon>
        <taxon>Brugia</taxon>
    </lineage>
</organism>
<accession>A0A0R3QX38</accession>
<evidence type="ECO:0000313" key="1">
    <source>
        <dbReference type="WBParaSite" id="BTMF_0001230401-mRNA-1"/>
    </source>
</evidence>
<protein>
    <submittedName>
        <fullName evidence="1">Ovule protein</fullName>
    </submittedName>
</protein>
<dbReference type="AlphaFoldDB" id="A0A0R3QX38"/>
<name>A0A0R3QX38_9BILA</name>
<sequence length="46" mass="5292">LGDLGFKYFGLFSSFSIISKESSHFRPHILYRYGNVLCNICVSFVE</sequence>
<dbReference type="WBParaSite" id="BTMF_0001230401-mRNA-1">
    <property type="protein sequence ID" value="BTMF_0001230401-mRNA-1"/>
    <property type="gene ID" value="BTMF_0001230401"/>
</dbReference>